<dbReference type="EMBL" id="AFYH01243112">
    <property type="status" value="NOT_ANNOTATED_CDS"/>
    <property type="molecule type" value="Genomic_DNA"/>
</dbReference>
<dbReference type="InParanoid" id="H2ZYQ4"/>
<protein>
    <recommendedName>
        <fullName evidence="12">Taste receptor type 2</fullName>
    </recommendedName>
</protein>
<keyword evidence="6 13" id="KW-1133">Transmembrane helix</keyword>
<feature type="transmembrane region" description="Helical" evidence="13">
    <location>
        <begin position="47"/>
        <end position="72"/>
    </location>
</feature>
<organism evidence="15 16">
    <name type="scientific">Latimeria chalumnae</name>
    <name type="common">Coelacanth</name>
    <dbReference type="NCBI Taxonomy" id="7897"/>
    <lineage>
        <taxon>Eukaryota</taxon>
        <taxon>Metazoa</taxon>
        <taxon>Chordata</taxon>
        <taxon>Craniata</taxon>
        <taxon>Vertebrata</taxon>
        <taxon>Euteleostomi</taxon>
        <taxon>Coelacanthiformes</taxon>
        <taxon>Coelacanthidae</taxon>
        <taxon>Latimeria</taxon>
    </lineage>
</organism>
<evidence type="ECO:0000256" key="2">
    <source>
        <dbReference type="ARBA" id="ARBA00007376"/>
    </source>
</evidence>
<feature type="domain" description="G-protein coupled receptors family 1 profile" evidence="14">
    <location>
        <begin position="24"/>
        <end position="254"/>
    </location>
</feature>
<keyword evidence="3 12" id="KW-0919">Taste</keyword>
<evidence type="ECO:0000313" key="15">
    <source>
        <dbReference type="Ensembl" id="ENSLACP00000002525.1"/>
    </source>
</evidence>
<feature type="transmembrane region" description="Helical" evidence="13">
    <location>
        <begin position="183"/>
        <end position="206"/>
    </location>
</feature>
<reference evidence="15" key="2">
    <citation type="submission" date="2025-08" db="UniProtKB">
        <authorList>
            <consortium name="Ensembl"/>
        </authorList>
    </citation>
    <scope>IDENTIFICATION</scope>
</reference>
<dbReference type="FunCoup" id="H2ZYQ4">
    <property type="interactions" value="529"/>
</dbReference>
<evidence type="ECO:0000256" key="10">
    <source>
        <dbReference type="ARBA" id="ARBA00023224"/>
    </source>
</evidence>
<feature type="transmembrane region" description="Helical" evidence="13">
    <location>
        <begin position="227"/>
        <end position="252"/>
    </location>
</feature>
<feature type="transmembrane region" description="Helical" evidence="13">
    <location>
        <begin position="133"/>
        <end position="153"/>
    </location>
</feature>
<dbReference type="GeneTree" id="ENSGT00940000169570"/>
<evidence type="ECO:0000256" key="7">
    <source>
        <dbReference type="ARBA" id="ARBA00023040"/>
    </source>
</evidence>
<comment type="similarity">
    <text evidence="2 11">Belongs to the G-protein coupled receptor T2R family.</text>
</comment>
<keyword evidence="7 12" id="KW-0297">G-protein coupled receptor</keyword>
<proteinExistence type="inferred from homology"/>
<keyword evidence="9 12" id="KW-0675">Receptor</keyword>
<keyword evidence="16" id="KW-1185">Reference proteome</keyword>
<dbReference type="PANTHER" id="PTHR11394">
    <property type="entry name" value="TASTE RECEPTOR TYPE 2"/>
    <property type="match status" value="1"/>
</dbReference>
<name>H2ZYQ4_LATCH</name>
<dbReference type="Pfam" id="PF05296">
    <property type="entry name" value="TAS2R"/>
    <property type="match status" value="1"/>
</dbReference>
<dbReference type="InterPro" id="IPR017452">
    <property type="entry name" value="GPCR_Rhodpsn_7TM"/>
</dbReference>
<dbReference type="AlphaFoldDB" id="H2ZYQ4"/>
<evidence type="ECO:0000256" key="12">
    <source>
        <dbReference type="RuleBase" id="RU004424"/>
    </source>
</evidence>
<keyword evidence="10 12" id="KW-0807">Transducer</keyword>
<dbReference type="SUPFAM" id="SSF81321">
    <property type="entry name" value="Family A G protein-coupled receptor-like"/>
    <property type="match status" value="1"/>
</dbReference>
<evidence type="ECO:0000313" key="16">
    <source>
        <dbReference type="Proteomes" id="UP000008672"/>
    </source>
</evidence>
<evidence type="ECO:0000256" key="9">
    <source>
        <dbReference type="ARBA" id="ARBA00023170"/>
    </source>
</evidence>
<evidence type="ECO:0000256" key="8">
    <source>
        <dbReference type="ARBA" id="ARBA00023136"/>
    </source>
</evidence>
<dbReference type="GO" id="GO:0004930">
    <property type="term" value="F:G protein-coupled receptor activity"/>
    <property type="evidence" value="ECO:0007669"/>
    <property type="project" value="UniProtKB-KW"/>
</dbReference>
<feature type="transmembrane region" description="Helical" evidence="13">
    <location>
        <begin position="92"/>
        <end position="113"/>
    </location>
</feature>
<sequence>MRMGAAAILQMFATMILLGIGCFGNSFIMLVFLVEYKRSWTLQAHELIVTLIVVANIVNELIYVFHFAIHFFNLCFYNGETIFALLSLLEGLIPKVISWLTAWLCFVYCVKIIKVNWRFFMRVKQRISLAVKVMIIGTIGLCCLISVPIYFMIHLKGNTTKGCRDFYVKVSEKELSVLYGGTLTFFTSFLPLLLMLVSSVSIVIFLCQHSRNMDKNMASSSSSHNEAHTSVAIMLICLIALFVVCNGTFLYINVQYAAGHFELLVLSALANTIYSSVSPAILIVGMVKLRHTFAKFFFRKGRRYSDQ</sequence>
<dbReference type="eggNOG" id="ENOG502SY8P">
    <property type="taxonomic scope" value="Eukaryota"/>
</dbReference>
<dbReference type="PROSITE" id="PS51257">
    <property type="entry name" value="PROKAR_LIPOPROTEIN"/>
    <property type="match status" value="1"/>
</dbReference>
<feature type="transmembrane region" description="Helical" evidence="13">
    <location>
        <begin position="12"/>
        <end position="35"/>
    </location>
</feature>
<accession>H2ZYQ4</accession>
<dbReference type="PANTHER" id="PTHR11394:SF47">
    <property type="entry name" value="TASTE RECEPTOR TYPE 2 MEMBER 40"/>
    <property type="match status" value="1"/>
</dbReference>
<dbReference type="Ensembl" id="ENSLACT00000002545.1">
    <property type="protein sequence ID" value="ENSLACP00000002525.1"/>
    <property type="gene ID" value="ENSLACG00000002255.1"/>
</dbReference>
<reference evidence="16" key="1">
    <citation type="submission" date="2011-08" db="EMBL/GenBank/DDBJ databases">
        <title>The draft genome of Latimeria chalumnae.</title>
        <authorList>
            <person name="Di Palma F."/>
            <person name="Alfoldi J."/>
            <person name="Johnson J."/>
            <person name="Berlin A."/>
            <person name="Gnerre S."/>
            <person name="Jaffe D."/>
            <person name="MacCallum I."/>
            <person name="Young S."/>
            <person name="Walker B.J."/>
            <person name="Lander E."/>
            <person name="Lindblad-Toh K."/>
        </authorList>
    </citation>
    <scope>NUCLEOTIDE SEQUENCE [LARGE SCALE GENOMIC DNA]</scope>
    <source>
        <strain evidence="16">Wild caught</strain>
    </source>
</reference>
<evidence type="ECO:0000256" key="4">
    <source>
        <dbReference type="ARBA" id="ARBA00022606"/>
    </source>
</evidence>
<comment type="subcellular location">
    <subcellularLocation>
        <location evidence="1 12">Membrane</location>
        <topology evidence="1 12">Multi-pass membrane protein</topology>
    </subcellularLocation>
</comment>
<evidence type="ECO:0000256" key="1">
    <source>
        <dbReference type="ARBA" id="ARBA00004141"/>
    </source>
</evidence>
<feature type="transmembrane region" description="Helical" evidence="13">
    <location>
        <begin position="264"/>
        <end position="287"/>
    </location>
</feature>
<dbReference type="Proteomes" id="UP000008672">
    <property type="component" value="Unassembled WGS sequence"/>
</dbReference>
<reference evidence="15" key="3">
    <citation type="submission" date="2025-09" db="UniProtKB">
        <authorList>
            <consortium name="Ensembl"/>
        </authorList>
    </citation>
    <scope>IDENTIFICATION</scope>
</reference>
<evidence type="ECO:0000256" key="6">
    <source>
        <dbReference type="ARBA" id="ARBA00022989"/>
    </source>
</evidence>
<evidence type="ECO:0000259" key="14">
    <source>
        <dbReference type="PROSITE" id="PS50262"/>
    </source>
</evidence>
<evidence type="ECO:0000256" key="5">
    <source>
        <dbReference type="ARBA" id="ARBA00022692"/>
    </source>
</evidence>
<dbReference type="InterPro" id="IPR007960">
    <property type="entry name" value="TAS2R"/>
</dbReference>
<evidence type="ECO:0000256" key="13">
    <source>
        <dbReference type="SAM" id="Phobius"/>
    </source>
</evidence>
<dbReference type="Gene3D" id="1.20.1070.10">
    <property type="entry name" value="Rhodopsin 7-helix transmembrane proteins"/>
    <property type="match status" value="1"/>
</dbReference>
<evidence type="ECO:0000256" key="3">
    <source>
        <dbReference type="ARBA" id="ARBA00022480"/>
    </source>
</evidence>
<dbReference type="PROSITE" id="PS50262">
    <property type="entry name" value="G_PROTEIN_RECEP_F1_2"/>
    <property type="match status" value="1"/>
</dbReference>
<evidence type="ECO:0000256" key="11">
    <source>
        <dbReference type="RuleBase" id="RU004423"/>
    </source>
</evidence>
<keyword evidence="5 12" id="KW-0812">Transmembrane</keyword>
<dbReference type="HOGENOM" id="CLU_072337_0_0_1"/>
<keyword evidence="8 12" id="KW-0472">Membrane</keyword>
<dbReference type="OMA" id="HESAVWM"/>
<dbReference type="GO" id="GO:0016020">
    <property type="term" value="C:membrane"/>
    <property type="evidence" value="ECO:0007669"/>
    <property type="project" value="UniProtKB-SubCell"/>
</dbReference>
<dbReference type="GO" id="GO:0033038">
    <property type="term" value="F:bitter taste receptor activity"/>
    <property type="evidence" value="ECO:0007669"/>
    <property type="project" value="InterPro"/>
</dbReference>
<keyword evidence="4 12" id="KW-0716">Sensory transduction</keyword>